<evidence type="ECO:0000256" key="7">
    <source>
        <dbReference type="ARBA" id="ARBA00023065"/>
    </source>
</evidence>
<comment type="subcellular location">
    <subcellularLocation>
        <location evidence="10">Cell inner membrane</location>
        <topology evidence="10">Multi-pass membrane protein</topology>
    </subcellularLocation>
    <subcellularLocation>
        <location evidence="1">Cell membrane</location>
        <topology evidence="1">Multi-pass membrane protein</topology>
    </subcellularLocation>
</comment>
<evidence type="ECO:0000256" key="6">
    <source>
        <dbReference type="ARBA" id="ARBA00022989"/>
    </source>
</evidence>
<accession>A0ABS2BIK6</accession>
<evidence type="ECO:0000256" key="3">
    <source>
        <dbReference type="ARBA" id="ARBA00022448"/>
    </source>
</evidence>
<evidence type="ECO:0000256" key="1">
    <source>
        <dbReference type="ARBA" id="ARBA00004651"/>
    </source>
</evidence>
<name>A0ABS2BIK6_9NEIS</name>
<dbReference type="InterPro" id="IPR001185">
    <property type="entry name" value="MS_channel"/>
</dbReference>
<dbReference type="Proteomes" id="UP000809431">
    <property type="component" value="Unassembled WGS sequence"/>
</dbReference>
<feature type="transmembrane region" description="Helical" evidence="10">
    <location>
        <begin position="12"/>
        <end position="31"/>
    </location>
</feature>
<dbReference type="Gene3D" id="1.10.1200.120">
    <property type="entry name" value="Large-conductance mechanosensitive channel, MscL, domain 1"/>
    <property type="match status" value="1"/>
</dbReference>
<dbReference type="InterPro" id="IPR019823">
    <property type="entry name" value="Mechanosensitive_channel_CS"/>
</dbReference>
<sequence>MFKEFKEFAMRGNVIDLAVGVVIGAAFGKIVDSLVKDVIMPPLGFLIGKVDFANLFLTLSEGKIPGPYASLDAAQKAGAVTLNFGVFINTMISFIIVAFAIFLVVKAMNKLKREEPAAAPASPPEDVQLLREIRDLLKK</sequence>
<keyword evidence="12" id="KW-1185">Reference proteome</keyword>
<comment type="caution">
    <text evidence="11">The sequence shown here is derived from an EMBL/GenBank/DDBJ whole genome shotgun (WGS) entry which is preliminary data.</text>
</comment>
<keyword evidence="4 10" id="KW-1003">Cell membrane</keyword>
<protein>
    <recommendedName>
        <fullName evidence="10">Large-conductance mechanosensitive channel</fullName>
    </recommendedName>
</protein>
<feature type="transmembrane region" description="Helical" evidence="10">
    <location>
        <begin position="84"/>
        <end position="105"/>
    </location>
</feature>
<dbReference type="RefSeq" id="WP_203537103.1">
    <property type="nucleotide sequence ID" value="NZ_JAESND010000002.1"/>
</dbReference>
<reference evidence="11 12" key="1">
    <citation type="submission" date="2021-01" db="EMBL/GenBank/DDBJ databases">
        <title>Draft Genome Sequence and Polyhydroxyalkanoate Biosynthetic Potential of Jeongeupia naejangsanensis Type Strain DSM 24253.</title>
        <authorList>
            <person name="Turrini P."/>
            <person name="Artuso I."/>
            <person name="Lugli G.A."/>
            <person name="Frangipani E."/>
            <person name="Ventura M."/>
            <person name="Visca P."/>
        </authorList>
    </citation>
    <scope>NUCLEOTIDE SEQUENCE [LARGE SCALE GENOMIC DNA]</scope>
    <source>
        <strain evidence="11 12">DSM 24253</strain>
    </source>
</reference>
<keyword evidence="9 10" id="KW-0407">Ion channel</keyword>
<dbReference type="PANTHER" id="PTHR30266">
    <property type="entry name" value="MECHANOSENSITIVE CHANNEL MSCL"/>
    <property type="match status" value="1"/>
</dbReference>
<keyword evidence="5 10" id="KW-0812">Transmembrane</keyword>
<dbReference type="Pfam" id="PF01741">
    <property type="entry name" value="MscL"/>
    <property type="match status" value="1"/>
</dbReference>
<organism evidence="11 12">
    <name type="scientific">Jeongeupia naejangsanensis</name>
    <dbReference type="NCBI Taxonomy" id="613195"/>
    <lineage>
        <taxon>Bacteria</taxon>
        <taxon>Pseudomonadati</taxon>
        <taxon>Pseudomonadota</taxon>
        <taxon>Betaproteobacteria</taxon>
        <taxon>Neisseriales</taxon>
        <taxon>Chitinibacteraceae</taxon>
        <taxon>Jeongeupia</taxon>
    </lineage>
</organism>
<evidence type="ECO:0000256" key="4">
    <source>
        <dbReference type="ARBA" id="ARBA00022475"/>
    </source>
</evidence>
<keyword evidence="10" id="KW-0997">Cell inner membrane</keyword>
<comment type="function">
    <text evidence="10">Channel that opens in response to stretch forces in the membrane lipid bilayer. May participate in the regulation of osmotic pressure changes within the cell.</text>
</comment>
<evidence type="ECO:0000256" key="10">
    <source>
        <dbReference type="HAMAP-Rule" id="MF_00115"/>
    </source>
</evidence>
<evidence type="ECO:0000313" key="12">
    <source>
        <dbReference type="Proteomes" id="UP000809431"/>
    </source>
</evidence>
<keyword evidence="6 10" id="KW-1133">Transmembrane helix</keyword>
<dbReference type="NCBIfam" id="NF001843">
    <property type="entry name" value="PRK00567.1-4"/>
    <property type="match status" value="1"/>
</dbReference>
<evidence type="ECO:0000256" key="9">
    <source>
        <dbReference type="ARBA" id="ARBA00023303"/>
    </source>
</evidence>
<evidence type="ECO:0000313" key="11">
    <source>
        <dbReference type="EMBL" id="MBM3115436.1"/>
    </source>
</evidence>
<dbReference type="InterPro" id="IPR037673">
    <property type="entry name" value="MSC/AndL"/>
</dbReference>
<gene>
    <name evidence="10 11" type="primary">mscL</name>
    <name evidence="11" type="ORF">JMJ54_06325</name>
</gene>
<evidence type="ECO:0000256" key="8">
    <source>
        <dbReference type="ARBA" id="ARBA00023136"/>
    </source>
</evidence>
<dbReference type="HAMAP" id="MF_00115">
    <property type="entry name" value="MscL"/>
    <property type="match status" value="1"/>
</dbReference>
<dbReference type="PROSITE" id="PS01327">
    <property type="entry name" value="MSCL"/>
    <property type="match status" value="1"/>
</dbReference>
<evidence type="ECO:0000256" key="5">
    <source>
        <dbReference type="ARBA" id="ARBA00022692"/>
    </source>
</evidence>
<keyword evidence="7 10" id="KW-0406">Ion transport</keyword>
<evidence type="ECO:0000256" key="2">
    <source>
        <dbReference type="ARBA" id="ARBA00007254"/>
    </source>
</evidence>
<dbReference type="NCBIfam" id="TIGR00220">
    <property type="entry name" value="mscL"/>
    <property type="match status" value="1"/>
</dbReference>
<dbReference type="PANTHER" id="PTHR30266:SF2">
    <property type="entry name" value="LARGE-CONDUCTANCE MECHANOSENSITIVE CHANNEL"/>
    <property type="match status" value="1"/>
</dbReference>
<dbReference type="NCBIfam" id="NF010557">
    <property type="entry name" value="PRK13952.1"/>
    <property type="match status" value="1"/>
</dbReference>
<comment type="subunit">
    <text evidence="10">Homopentamer.</text>
</comment>
<keyword evidence="3 10" id="KW-0813">Transport</keyword>
<proteinExistence type="inferred from homology"/>
<dbReference type="SUPFAM" id="SSF81330">
    <property type="entry name" value="Gated mechanosensitive channel"/>
    <property type="match status" value="1"/>
</dbReference>
<dbReference type="InterPro" id="IPR036019">
    <property type="entry name" value="MscL_channel"/>
</dbReference>
<dbReference type="EMBL" id="JAESND010000002">
    <property type="protein sequence ID" value="MBM3115436.1"/>
    <property type="molecule type" value="Genomic_DNA"/>
</dbReference>
<dbReference type="PRINTS" id="PR01264">
    <property type="entry name" value="MECHCHANNEL"/>
</dbReference>
<keyword evidence="8 10" id="KW-0472">Membrane</keyword>
<comment type="similarity">
    <text evidence="2 10">Belongs to the MscL family.</text>
</comment>